<comment type="caution">
    <text evidence="2">The sequence shown here is derived from an EMBL/GenBank/DDBJ whole genome shotgun (WGS) entry which is preliminary data.</text>
</comment>
<dbReference type="Proteomes" id="UP001151529">
    <property type="component" value="Chromosome 2"/>
</dbReference>
<evidence type="ECO:0000313" key="3">
    <source>
        <dbReference type="Proteomes" id="UP001151529"/>
    </source>
</evidence>
<proteinExistence type="predicted"/>
<dbReference type="EMBL" id="JAPFFL010000004">
    <property type="protein sequence ID" value="KAJ6729800.1"/>
    <property type="molecule type" value="Genomic_DNA"/>
</dbReference>
<gene>
    <name evidence="2" type="ORF">OIU85_020685</name>
</gene>
<organism evidence="2 3">
    <name type="scientific">Salix viminalis</name>
    <name type="common">Common osier</name>
    <name type="synonym">Basket willow</name>
    <dbReference type="NCBI Taxonomy" id="40686"/>
    <lineage>
        <taxon>Eukaryota</taxon>
        <taxon>Viridiplantae</taxon>
        <taxon>Streptophyta</taxon>
        <taxon>Embryophyta</taxon>
        <taxon>Tracheophyta</taxon>
        <taxon>Spermatophyta</taxon>
        <taxon>Magnoliopsida</taxon>
        <taxon>eudicotyledons</taxon>
        <taxon>Gunneridae</taxon>
        <taxon>Pentapetalae</taxon>
        <taxon>rosids</taxon>
        <taxon>fabids</taxon>
        <taxon>Malpighiales</taxon>
        <taxon>Salicaceae</taxon>
        <taxon>Saliceae</taxon>
        <taxon>Salix</taxon>
    </lineage>
</organism>
<evidence type="ECO:0000256" key="1">
    <source>
        <dbReference type="SAM" id="MobiDB-lite"/>
    </source>
</evidence>
<keyword evidence="3" id="KW-1185">Reference proteome</keyword>
<reference evidence="2" key="2">
    <citation type="journal article" date="2023" name="Int. J. Mol. Sci.">
        <title>De Novo Assembly and Annotation of 11 Diverse Shrub Willow (Salix) Genomes Reveals Novel Gene Organization in Sex-Linked Regions.</title>
        <authorList>
            <person name="Hyden B."/>
            <person name="Feng K."/>
            <person name="Yates T.B."/>
            <person name="Jawdy S."/>
            <person name="Cereghino C."/>
            <person name="Smart L.B."/>
            <person name="Muchero W."/>
        </authorList>
    </citation>
    <scope>NUCLEOTIDE SEQUENCE [LARGE SCALE GENOMIC DNA]</scope>
    <source>
        <tissue evidence="2">Shoot tip</tissue>
    </source>
</reference>
<dbReference type="AlphaFoldDB" id="A0A9Q0UGQ0"/>
<protein>
    <submittedName>
        <fullName evidence="2">Uncharacterized protein</fullName>
    </submittedName>
</protein>
<evidence type="ECO:0000313" key="2">
    <source>
        <dbReference type="EMBL" id="KAJ6729800.1"/>
    </source>
</evidence>
<reference evidence="2" key="1">
    <citation type="submission" date="2022-11" db="EMBL/GenBank/DDBJ databases">
        <authorList>
            <person name="Hyden B.L."/>
            <person name="Feng K."/>
            <person name="Yates T."/>
            <person name="Jawdy S."/>
            <person name="Smart L.B."/>
            <person name="Muchero W."/>
        </authorList>
    </citation>
    <scope>NUCLEOTIDE SEQUENCE</scope>
    <source>
        <tissue evidence="2">Shoot tip</tissue>
    </source>
</reference>
<accession>A0A9Q0UGQ0</accession>
<sequence length="178" mass="19529">MQRLSSVNPGSETVVSTFAVAFITHFKPRHLPCLLTLKLDTSPFAVLEDGQRIRSCNEELFQDFMRPLFISLFPSTISLSSSPIGPGEKKEKDFTPTQTNSSISNTEEAPAFGASQDSRIDDNCLFEKIAHEVWGQLTLFISSVSRVMGTCGGVKMECQNIIFLSASPMSPATFKDLG</sequence>
<name>A0A9Q0UGQ0_SALVM</name>
<feature type="compositionally biased region" description="Polar residues" evidence="1">
    <location>
        <begin position="95"/>
        <end position="107"/>
    </location>
</feature>
<feature type="region of interest" description="Disordered" evidence="1">
    <location>
        <begin position="80"/>
        <end position="114"/>
    </location>
</feature>